<keyword evidence="11" id="KW-1185">Reference proteome</keyword>
<evidence type="ECO:0000256" key="7">
    <source>
        <dbReference type="ARBA" id="ARBA00022884"/>
    </source>
</evidence>
<dbReference type="InterPro" id="IPR040309">
    <property type="entry name" value="Naf1"/>
</dbReference>
<dbReference type="GO" id="GO:0000493">
    <property type="term" value="P:box H/ACA snoRNP assembly"/>
    <property type="evidence" value="ECO:0007669"/>
    <property type="project" value="InterPro"/>
</dbReference>
<feature type="compositionally biased region" description="Low complexity" evidence="9">
    <location>
        <begin position="333"/>
        <end position="343"/>
    </location>
</feature>
<evidence type="ECO:0000256" key="2">
    <source>
        <dbReference type="ARBA" id="ARBA00009801"/>
    </source>
</evidence>
<dbReference type="InterPro" id="IPR009000">
    <property type="entry name" value="Transl_B-barrel_sf"/>
</dbReference>
<dbReference type="GO" id="GO:0003723">
    <property type="term" value="F:RNA binding"/>
    <property type="evidence" value="ECO:0007669"/>
    <property type="project" value="UniProtKB-KW"/>
</dbReference>
<feature type="compositionally biased region" description="Low complexity" evidence="9">
    <location>
        <begin position="124"/>
        <end position="137"/>
    </location>
</feature>
<feature type="compositionally biased region" description="Polar residues" evidence="9">
    <location>
        <begin position="612"/>
        <end position="631"/>
    </location>
</feature>
<keyword evidence="8" id="KW-0539">Nucleus</keyword>
<keyword evidence="5" id="KW-0698">rRNA processing</keyword>
<dbReference type="PANTHER" id="PTHR31633:SF1">
    <property type="entry name" value="H_ACA RIBONUCLEOPROTEIN COMPLEX NON-CORE SUBUNIT NAF1"/>
    <property type="match status" value="1"/>
</dbReference>
<evidence type="ECO:0000313" key="10">
    <source>
        <dbReference type="EMBL" id="THV07483.1"/>
    </source>
</evidence>
<dbReference type="Proteomes" id="UP000297245">
    <property type="component" value="Unassembled WGS sequence"/>
</dbReference>
<protein>
    <recommendedName>
        <fullName evidence="3">H/ACA ribonucleoprotein complex non-core subunit NAF1</fullName>
    </recommendedName>
</protein>
<dbReference type="InterPro" id="IPR038664">
    <property type="entry name" value="Gar1/Naf1_Cbf5-bd_sf"/>
</dbReference>
<dbReference type="SUPFAM" id="SSF50447">
    <property type="entry name" value="Translation proteins"/>
    <property type="match status" value="1"/>
</dbReference>
<dbReference type="GO" id="GO:0005634">
    <property type="term" value="C:nucleus"/>
    <property type="evidence" value="ECO:0007669"/>
    <property type="project" value="UniProtKB-SubCell"/>
</dbReference>
<evidence type="ECO:0000256" key="8">
    <source>
        <dbReference type="ARBA" id="ARBA00023242"/>
    </source>
</evidence>
<comment type="subcellular location">
    <subcellularLocation>
        <location evidence="1">Nucleus</location>
    </subcellularLocation>
</comment>
<evidence type="ECO:0000256" key="4">
    <source>
        <dbReference type="ARBA" id="ARBA00022517"/>
    </source>
</evidence>
<keyword evidence="4" id="KW-0690">Ribosome biogenesis</keyword>
<comment type="similarity">
    <text evidence="2">Belongs to the NAF1 family.</text>
</comment>
<feature type="compositionally biased region" description="Polar residues" evidence="9">
    <location>
        <begin position="421"/>
        <end position="430"/>
    </location>
</feature>
<dbReference type="InterPro" id="IPR007504">
    <property type="entry name" value="H/ACA_rnp_Gar1/Naf1"/>
</dbReference>
<reference evidence="10 11" key="1">
    <citation type="journal article" date="2019" name="Nat. Ecol. Evol.">
        <title>Megaphylogeny resolves global patterns of mushroom evolution.</title>
        <authorList>
            <person name="Varga T."/>
            <person name="Krizsan K."/>
            <person name="Foldi C."/>
            <person name="Dima B."/>
            <person name="Sanchez-Garcia M."/>
            <person name="Sanchez-Ramirez S."/>
            <person name="Szollosi G.J."/>
            <person name="Szarkandi J.G."/>
            <person name="Papp V."/>
            <person name="Albert L."/>
            <person name="Andreopoulos W."/>
            <person name="Angelini C."/>
            <person name="Antonin V."/>
            <person name="Barry K.W."/>
            <person name="Bougher N.L."/>
            <person name="Buchanan P."/>
            <person name="Buyck B."/>
            <person name="Bense V."/>
            <person name="Catcheside P."/>
            <person name="Chovatia M."/>
            <person name="Cooper J."/>
            <person name="Damon W."/>
            <person name="Desjardin D."/>
            <person name="Finy P."/>
            <person name="Geml J."/>
            <person name="Haridas S."/>
            <person name="Hughes K."/>
            <person name="Justo A."/>
            <person name="Karasinski D."/>
            <person name="Kautmanova I."/>
            <person name="Kiss B."/>
            <person name="Kocsube S."/>
            <person name="Kotiranta H."/>
            <person name="LaButti K.M."/>
            <person name="Lechner B.E."/>
            <person name="Liimatainen K."/>
            <person name="Lipzen A."/>
            <person name="Lukacs Z."/>
            <person name="Mihaltcheva S."/>
            <person name="Morgado L.N."/>
            <person name="Niskanen T."/>
            <person name="Noordeloos M.E."/>
            <person name="Ohm R.A."/>
            <person name="Ortiz-Santana B."/>
            <person name="Ovrebo C."/>
            <person name="Racz N."/>
            <person name="Riley R."/>
            <person name="Savchenko A."/>
            <person name="Shiryaev A."/>
            <person name="Soop K."/>
            <person name="Spirin V."/>
            <person name="Szebenyi C."/>
            <person name="Tomsovsky M."/>
            <person name="Tulloss R.E."/>
            <person name="Uehling J."/>
            <person name="Grigoriev I.V."/>
            <person name="Vagvolgyi C."/>
            <person name="Papp T."/>
            <person name="Martin F.M."/>
            <person name="Miettinen O."/>
            <person name="Hibbett D.S."/>
            <person name="Nagy L.G."/>
        </authorList>
    </citation>
    <scope>NUCLEOTIDE SEQUENCE [LARGE SCALE GENOMIC DNA]</scope>
    <source>
        <strain evidence="10 11">CBS 962.96</strain>
    </source>
</reference>
<feature type="region of interest" description="Disordered" evidence="9">
    <location>
        <begin position="27"/>
        <end position="142"/>
    </location>
</feature>
<evidence type="ECO:0000256" key="6">
    <source>
        <dbReference type="ARBA" id="ARBA00022553"/>
    </source>
</evidence>
<evidence type="ECO:0000256" key="5">
    <source>
        <dbReference type="ARBA" id="ARBA00022552"/>
    </source>
</evidence>
<dbReference type="GO" id="GO:0005732">
    <property type="term" value="C:sno(s)RNA-containing ribonucleoprotein complex"/>
    <property type="evidence" value="ECO:0007669"/>
    <property type="project" value="InterPro"/>
</dbReference>
<keyword evidence="6" id="KW-0597">Phosphoprotein</keyword>
<dbReference type="Pfam" id="PF04410">
    <property type="entry name" value="Gar1"/>
    <property type="match status" value="1"/>
</dbReference>
<dbReference type="GO" id="GO:0006364">
    <property type="term" value="P:rRNA processing"/>
    <property type="evidence" value="ECO:0007669"/>
    <property type="project" value="UniProtKB-KW"/>
</dbReference>
<dbReference type="Gene3D" id="2.40.10.230">
    <property type="entry name" value="Probable tRNA pseudouridine synthase domain"/>
    <property type="match status" value="1"/>
</dbReference>
<organism evidence="10 11">
    <name type="scientific">Dendrothele bispora (strain CBS 962.96)</name>
    <dbReference type="NCBI Taxonomy" id="1314807"/>
    <lineage>
        <taxon>Eukaryota</taxon>
        <taxon>Fungi</taxon>
        <taxon>Dikarya</taxon>
        <taxon>Basidiomycota</taxon>
        <taxon>Agaricomycotina</taxon>
        <taxon>Agaricomycetes</taxon>
        <taxon>Agaricomycetidae</taxon>
        <taxon>Agaricales</taxon>
        <taxon>Agaricales incertae sedis</taxon>
        <taxon>Dendrothele</taxon>
    </lineage>
</organism>
<evidence type="ECO:0000313" key="11">
    <source>
        <dbReference type="Proteomes" id="UP000297245"/>
    </source>
</evidence>
<dbReference type="OrthoDB" id="21550at2759"/>
<dbReference type="EMBL" id="ML179037">
    <property type="protein sequence ID" value="THV07483.1"/>
    <property type="molecule type" value="Genomic_DNA"/>
</dbReference>
<dbReference type="PANTHER" id="PTHR31633">
    <property type="entry name" value="H/ACA RIBONUCLEOPROTEIN COMPLEX NON-CORE SUBUNIT NAF1"/>
    <property type="match status" value="1"/>
</dbReference>
<sequence length="631" mass="69095">MDAFQFKVPSNIPQDLLLIQEIVGVIPSTPPSTDPSKPVSQVQARNLKAAETEGDDSDIDSSGSEVDSEEEIEAQLVQDGTGTDAPPSPRVKPSNVSSSDSDSDSDDSDSSSSFSPHRPRTRKQNQNSTTTTNSGNVKTEEEDHDLLDLDDEDSGGPSLTSSHSYFRTKNEVVEAEIIVPDIEQVGEDEQLEKVGEIMGILESENLVIVKGDPVVDIVKATDRALDSDTLLFFEDRKVLGYVFETFGPTTQPMYQIKFNSSYPLDLEKIRISRPVFHVPQRSHFVWVRQLAVLKGSDASNMNDEEPADHELDFSDDEAEAEFKRNLKKKRAGSRASSVAASSRHGTPTPSQMRDQDMSDDYFSGRSPYDEVGPYDTDYSLSSSSRPTPIPYDDPYSDEFNRAYASTSASSEPFKFEGTGNHRPSSGFSEQNNRGRPGRGRGRGGDGNRGRRRGGRGNWRESSESRSRSIPNSPIGGPPQSQNPYDLSVSVPAPSISPHSAPSSPAPPFLHHQTPMSPWTYPSQNFMGMSMGMGGMQPQHAQQQSFIQPHINPRFASQFGMGMGVGIGTNGYPGTFAQNGHAHQAQQQWHSPQNQQSQQTRQWNHGAEWTVHDGSQSHDQNNGSGQSDGASS</sequence>
<evidence type="ECO:0000256" key="3">
    <source>
        <dbReference type="ARBA" id="ARBA00021438"/>
    </source>
</evidence>
<name>A0A4S8MVX9_DENBC</name>
<feature type="region of interest" description="Disordered" evidence="9">
    <location>
        <begin position="298"/>
        <end position="510"/>
    </location>
</feature>
<gene>
    <name evidence="10" type="ORF">K435DRAFT_959571</name>
</gene>
<dbReference type="AlphaFoldDB" id="A0A4S8MVX9"/>
<proteinExistence type="inferred from homology"/>
<feature type="compositionally biased region" description="Acidic residues" evidence="9">
    <location>
        <begin position="302"/>
        <end position="319"/>
    </location>
</feature>
<feature type="compositionally biased region" description="Low complexity" evidence="9">
    <location>
        <begin position="576"/>
        <end position="603"/>
    </location>
</feature>
<feature type="compositionally biased region" description="Basic and acidic residues" evidence="9">
    <location>
        <begin position="457"/>
        <end position="466"/>
    </location>
</feature>
<accession>A0A4S8MVX9</accession>
<dbReference type="GO" id="GO:0001522">
    <property type="term" value="P:pseudouridine synthesis"/>
    <property type="evidence" value="ECO:0007669"/>
    <property type="project" value="InterPro"/>
</dbReference>
<evidence type="ECO:0000256" key="9">
    <source>
        <dbReference type="SAM" id="MobiDB-lite"/>
    </source>
</evidence>
<feature type="region of interest" description="Disordered" evidence="9">
    <location>
        <begin position="573"/>
        <end position="631"/>
    </location>
</feature>
<feature type="compositionally biased region" description="Low complexity" evidence="9">
    <location>
        <begin position="487"/>
        <end position="502"/>
    </location>
</feature>
<evidence type="ECO:0000256" key="1">
    <source>
        <dbReference type="ARBA" id="ARBA00004123"/>
    </source>
</evidence>
<keyword evidence="7" id="KW-0694">RNA-binding</keyword>